<sequence>MISTKSILVSTALSSLLLASTAHAGPGHEGGHGDSAAGQCHGVNACKGHGACKGAGHSCEGKNSCEGKGWLKMSKEMCEKLKDGKWTPMPQKS</sequence>
<protein>
    <submittedName>
        <fullName evidence="2">Uncharacterized protein</fullName>
    </submittedName>
</protein>
<accession>A0ABU3KCX2</accession>
<feature type="signal peptide" evidence="1">
    <location>
        <begin position="1"/>
        <end position="24"/>
    </location>
</feature>
<reference evidence="2 3" key="1">
    <citation type="journal article" date="2023" name="ISME J.">
        <title>Cultivation and genomic characterization of novel and ubiquitous marine nitrite-oxidizing bacteria from the Nitrospirales.</title>
        <authorList>
            <person name="Mueller A.J."/>
            <person name="Daebeler A."/>
            <person name="Herbold C.W."/>
            <person name="Kirkegaard R.H."/>
            <person name="Daims H."/>
        </authorList>
    </citation>
    <scope>NUCLEOTIDE SEQUENCE [LARGE SCALE GENOMIC DNA]</scope>
    <source>
        <strain evidence="2 3">EB</strain>
    </source>
</reference>
<evidence type="ECO:0000313" key="3">
    <source>
        <dbReference type="Proteomes" id="UP001250932"/>
    </source>
</evidence>
<keyword evidence="1" id="KW-0732">Signal</keyword>
<dbReference type="Proteomes" id="UP001250932">
    <property type="component" value="Unassembled WGS sequence"/>
</dbReference>
<name>A0ABU3KCX2_9BACT</name>
<dbReference type="RefSeq" id="WP_313834823.1">
    <property type="nucleotide sequence ID" value="NZ_JAQOUE010000002.1"/>
</dbReference>
<dbReference type="EMBL" id="JAQOUE010000002">
    <property type="protein sequence ID" value="MDT7044238.1"/>
    <property type="molecule type" value="Genomic_DNA"/>
</dbReference>
<proteinExistence type="predicted"/>
<evidence type="ECO:0000313" key="2">
    <source>
        <dbReference type="EMBL" id="MDT7044238.1"/>
    </source>
</evidence>
<gene>
    <name evidence="2" type="ORF">PPG34_17945</name>
</gene>
<feature type="chain" id="PRO_5045135663" evidence="1">
    <location>
        <begin position="25"/>
        <end position="93"/>
    </location>
</feature>
<comment type="caution">
    <text evidence="2">The sequence shown here is derived from an EMBL/GenBank/DDBJ whole genome shotgun (WGS) entry which is preliminary data.</text>
</comment>
<organism evidence="2 3">
    <name type="scientific">Candidatus Nitronereus thalassa</name>
    <dbReference type="NCBI Taxonomy" id="3020898"/>
    <lineage>
        <taxon>Bacteria</taxon>
        <taxon>Pseudomonadati</taxon>
        <taxon>Nitrospirota</taxon>
        <taxon>Nitrospiria</taxon>
        <taxon>Nitrospirales</taxon>
        <taxon>Nitrospiraceae</taxon>
        <taxon>Candidatus Nitronereus</taxon>
    </lineage>
</organism>
<keyword evidence="3" id="KW-1185">Reference proteome</keyword>
<evidence type="ECO:0000256" key="1">
    <source>
        <dbReference type="SAM" id="SignalP"/>
    </source>
</evidence>